<dbReference type="Pfam" id="PF00106">
    <property type="entry name" value="adh_short"/>
    <property type="match status" value="1"/>
</dbReference>
<comment type="caution">
    <text evidence="1">The sequence shown here is derived from an EMBL/GenBank/DDBJ whole genome shotgun (WGS) entry which is preliminary data.</text>
</comment>
<proteinExistence type="predicted"/>
<sequence>MKKTVLITGANRGIGLALCNIYLASDFHVIAVCRQSSQALESIPVEIIQGIDVSESESIKHLRQSVQNRGIDIVINNAGILRRSSISDFNFDDALNMFQVNSLGPLRIVDAVLPALKKGSKIALITSRMGSVADNSSGGSYGYRMSKSALNAAGRSLAIDLRASGISVAILHPGYVSTEMVNWGGEVSPESAAQRLFERIEGLTPENTGTFWHANGEILPW</sequence>
<dbReference type="InterPro" id="IPR002347">
    <property type="entry name" value="SDR_fam"/>
</dbReference>
<dbReference type="RefSeq" id="WP_353895945.1">
    <property type="nucleotide sequence ID" value="NZ_JBEVCJ010000009.1"/>
</dbReference>
<keyword evidence="2" id="KW-1185">Reference proteome</keyword>
<evidence type="ECO:0000313" key="2">
    <source>
        <dbReference type="Proteomes" id="UP001548189"/>
    </source>
</evidence>
<dbReference type="EMBL" id="JBEVCJ010000009">
    <property type="protein sequence ID" value="MET1255360.1"/>
    <property type="molecule type" value="Genomic_DNA"/>
</dbReference>
<dbReference type="InterPro" id="IPR052184">
    <property type="entry name" value="SDR_enzymes"/>
</dbReference>
<dbReference type="PRINTS" id="PR00081">
    <property type="entry name" value="GDHRDH"/>
</dbReference>
<accession>A0ABV2BTV1</accession>
<reference evidence="1 2" key="1">
    <citation type="submission" date="2024-06" db="EMBL/GenBank/DDBJ databases">
        <authorList>
            <person name="Li F."/>
        </authorList>
    </citation>
    <scope>NUCLEOTIDE SEQUENCE [LARGE SCALE GENOMIC DNA]</scope>
    <source>
        <strain evidence="1 2">GXAS 311</strain>
    </source>
</reference>
<dbReference type="PANTHER" id="PTHR45458:SF1">
    <property type="entry name" value="SHORT CHAIN DEHYDROGENASE"/>
    <property type="match status" value="1"/>
</dbReference>
<dbReference type="Gene3D" id="3.40.50.720">
    <property type="entry name" value="NAD(P)-binding Rossmann-like Domain"/>
    <property type="match status" value="1"/>
</dbReference>
<organism evidence="1 2">
    <name type="scientific">Aliikangiella maris</name>
    <dbReference type="NCBI Taxonomy" id="3162458"/>
    <lineage>
        <taxon>Bacteria</taxon>
        <taxon>Pseudomonadati</taxon>
        <taxon>Pseudomonadota</taxon>
        <taxon>Gammaproteobacteria</taxon>
        <taxon>Oceanospirillales</taxon>
        <taxon>Pleioneaceae</taxon>
        <taxon>Aliikangiella</taxon>
    </lineage>
</organism>
<dbReference type="CDD" id="cd05325">
    <property type="entry name" value="carb_red_sniffer_like_SDR_c"/>
    <property type="match status" value="1"/>
</dbReference>
<dbReference type="Proteomes" id="UP001548189">
    <property type="component" value="Unassembled WGS sequence"/>
</dbReference>
<dbReference type="InterPro" id="IPR036291">
    <property type="entry name" value="NAD(P)-bd_dom_sf"/>
</dbReference>
<gene>
    <name evidence="1" type="ORF">ABVT43_09505</name>
</gene>
<protein>
    <submittedName>
        <fullName evidence="1">SDR family oxidoreductase</fullName>
    </submittedName>
</protein>
<name>A0ABV2BTV1_9GAMM</name>
<evidence type="ECO:0000313" key="1">
    <source>
        <dbReference type="EMBL" id="MET1255360.1"/>
    </source>
</evidence>
<dbReference type="SUPFAM" id="SSF51735">
    <property type="entry name" value="NAD(P)-binding Rossmann-fold domains"/>
    <property type="match status" value="1"/>
</dbReference>
<dbReference type="PANTHER" id="PTHR45458">
    <property type="entry name" value="SHORT-CHAIN DEHYDROGENASE/REDUCTASE SDR"/>
    <property type="match status" value="1"/>
</dbReference>